<dbReference type="RefSeq" id="WP_160985077.1">
    <property type="nucleotide sequence ID" value="NZ_WVTD01000003.1"/>
</dbReference>
<dbReference type="EMBL" id="WVTD01000003">
    <property type="protein sequence ID" value="MYL97348.1"/>
    <property type="molecule type" value="Genomic_DNA"/>
</dbReference>
<organism evidence="1 2">
    <name type="scientific">Novosphingobium silvae</name>
    <dbReference type="NCBI Taxonomy" id="2692619"/>
    <lineage>
        <taxon>Bacteria</taxon>
        <taxon>Pseudomonadati</taxon>
        <taxon>Pseudomonadota</taxon>
        <taxon>Alphaproteobacteria</taxon>
        <taxon>Sphingomonadales</taxon>
        <taxon>Sphingomonadaceae</taxon>
        <taxon>Novosphingobium</taxon>
    </lineage>
</organism>
<protein>
    <submittedName>
        <fullName evidence="1">Uncharacterized protein</fullName>
    </submittedName>
</protein>
<evidence type="ECO:0000313" key="2">
    <source>
        <dbReference type="Proteomes" id="UP000465810"/>
    </source>
</evidence>
<reference evidence="1 2" key="1">
    <citation type="submission" date="2019-12" db="EMBL/GenBank/DDBJ databases">
        <authorList>
            <person name="Feng G."/>
            <person name="Zhu H."/>
        </authorList>
    </citation>
    <scope>NUCLEOTIDE SEQUENCE [LARGE SCALE GENOMIC DNA]</scope>
    <source>
        <strain evidence="1 2">FGD1</strain>
    </source>
</reference>
<accession>A0A7X4GEU5</accession>
<gene>
    <name evidence="1" type="ORF">GR702_06110</name>
</gene>
<evidence type="ECO:0000313" key="1">
    <source>
        <dbReference type="EMBL" id="MYL97348.1"/>
    </source>
</evidence>
<dbReference type="AlphaFoldDB" id="A0A7X4GEU5"/>
<dbReference type="Proteomes" id="UP000465810">
    <property type="component" value="Unassembled WGS sequence"/>
</dbReference>
<comment type="caution">
    <text evidence="1">The sequence shown here is derived from an EMBL/GenBank/DDBJ whole genome shotgun (WGS) entry which is preliminary data.</text>
</comment>
<name>A0A7X4GEU5_9SPHN</name>
<keyword evidence="2" id="KW-1185">Reference proteome</keyword>
<sequence length="380" mass="39582">MSGSRVSRGHPLVALVAVLAGWVGGRAANWEMPVASSLSASAMASDAMPGYGFAFDPRGGPLSFPDSAFGSAAGFAPAPGLGQLPYFRYPAMLPASPVRGWSQPSPAAWPLGKYQDYPAHLRDDFDLSEAAPRFFAPERAGMSPAPADAPSDAAAAVPVRPKRWSVDAWALLRRDSAEGVASPGALPATYGASQAGAVLRYRLALASAYRPAIYLRTSSSMGQLRETSAALGLSARPLPSLPAYAAIEARLTEQGGRRRFQPAVMAVTELPPFSLPAGFRGEAYAQGGYVAGKFATPFADGQIKADRRLFAFGRIETRLGAGMWGGAQKGAARLDAGPSASLALPLGRGMTGRVALDWRFRLAGDAVPESGPALTLSTGF</sequence>
<proteinExistence type="predicted"/>